<comment type="caution">
    <text evidence="1">The sequence shown here is derived from an EMBL/GenBank/DDBJ whole genome shotgun (WGS) entry which is preliminary data.</text>
</comment>
<keyword evidence="2" id="KW-1185">Reference proteome</keyword>
<reference evidence="1 2" key="1">
    <citation type="submission" date="2020-08" db="EMBL/GenBank/DDBJ databases">
        <title>Plant Genome Project.</title>
        <authorList>
            <person name="Zhang R.-G."/>
        </authorList>
    </citation>
    <scope>NUCLEOTIDE SEQUENCE [LARGE SCALE GENOMIC DNA]</scope>
    <source>
        <strain evidence="1">WSP0</strain>
        <tissue evidence="1">Leaf</tissue>
    </source>
</reference>
<accession>A0AAV6JUJ9</accession>
<organism evidence="1 2">
    <name type="scientific">Rhododendron griersonianum</name>
    <dbReference type="NCBI Taxonomy" id="479676"/>
    <lineage>
        <taxon>Eukaryota</taxon>
        <taxon>Viridiplantae</taxon>
        <taxon>Streptophyta</taxon>
        <taxon>Embryophyta</taxon>
        <taxon>Tracheophyta</taxon>
        <taxon>Spermatophyta</taxon>
        <taxon>Magnoliopsida</taxon>
        <taxon>eudicotyledons</taxon>
        <taxon>Gunneridae</taxon>
        <taxon>Pentapetalae</taxon>
        <taxon>asterids</taxon>
        <taxon>Ericales</taxon>
        <taxon>Ericaceae</taxon>
        <taxon>Ericoideae</taxon>
        <taxon>Rhodoreae</taxon>
        <taxon>Rhododendron</taxon>
    </lineage>
</organism>
<name>A0AAV6JUJ9_9ERIC</name>
<dbReference type="AlphaFoldDB" id="A0AAV6JUJ9"/>
<proteinExistence type="predicted"/>
<sequence length="167" mass="18648">MDVLNEGSVHTEYGADAAAQSSNIWDNGPSIEYIGNPTKHDQNSRLIGELRDHIAKMKHQMKLNEEIHAREIAFKDQEIDSLNETVFVLLSTIIWSGTIMGCSVFVEDIRQVMVDSAIFGNVIDAYAEVLSIEQGSMPDEMQGDCTQVTNKIIYVFTCSFLVRCDLA</sequence>
<dbReference type="EMBL" id="JACTNZ010000006">
    <property type="protein sequence ID" value="KAG5543829.1"/>
    <property type="molecule type" value="Genomic_DNA"/>
</dbReference>
<evidence type="ECO:0000313" key="1">
    <source>
        <dbReference type="EMBL" id="KAG5543829.1"/>
    </source>
</evidence>
<gene>
    <name evidence="1" type="ORF">RHGRI_016548</name>
</gene>
<dbReference type="Proteomes" id="UP000823749">
    <property type="component" value="Chromosome 6"/>
</dbReference>
<evidence type="ECO:0000313" key="2">
    <source>
        <dbReference type="Proteomes" id="UP000823749"/>
    </source>
</evidence>
<protein>
    <submittedName>
        <fullName evidence="1">Uncharacterized protein</fullName>
    </submittedName>
</protein>